<dbReference type="Proteomes" id="UP000287651">
    <property type="component" value="Unassembled WGS sequence"/>
</dbReference>
<dbReference type="AlphaFoldDB" id="A0A426YI45"/>
<reference evidence="2 3" key="1">
    <citation type="journal article" date="2014" name="Agronomy (Basel)">
        <title>A Draft Genome Sequence for Ensete ventricosum, the Drought-Tolerant Tree Against Hunger.</title>
        <authorList>
            <person name="Harrison J."/>
            <person name="Moore K.A."/>
            <person name="Paszkiewicz K."/>
            <person name="Jones T."/>
            <person name="Grant M."/>
            <person name="Ambacheew D."/>
            <person name="Muzemil S."/>
            <person name="Studholme D.J."/>
        </authorList>
    </citation>
    <scope>NUCLEOTIDE SEQUENCE [LARGE SCALE GENOMIC DNA]</scope>
</reference>
<evidence type="ECO:0000313" key="2">
    <source>
        <dbReference type="EMBL" id="RRT51405.1"/>
    </source>
</evidence>
<dbReference type="EMBL" id="AMZH03012242">
    <property type="protein sequence ID" value="RRT51405.1"/>
    <property type="molecule type" value="Genomic_DNA"/>
</dbReference>
<gene>
    <name evidence="2" type="ORF">B296_00051130</name>
</gene>
<evidence type="ECO:0000313" key="3">
    <source>
        <dbReference type="Proteomes" id="UP000287651"/>
    </source>
</evidence>
<feature type="region of interest" description="Disordered" evidence="1">
    <location>
        <begin position="66"/>
        <end position="86"/>
    </location>
</feature>
<comment type="caution">
    <text evidence="2">The sequence shown here is derived from an EMBL/GenBank/DDBJ whole genome shotgun (WGS) entry which is preliminary data.</text>
</comment>
<proteinExistence type="predicted"/>
<evidence type="ECO:0000256" key="1">
    <source>
        <dbReference type="SAM" id="MobiDB-lite"/>
    </source>
</evidence>
<sequence length="183" mass="20376">MFANSENEETKKGENFMCIIVILISSFLHRITPEIRVLEHRARLHGYRSTRTSPNLSEIASVSRCHHHISSSSSPRNNTEEAGISRARNCEKHSRNINPCASFLSSPFAFSRRDAEMSQSAIRTAGAGAGVSGSARALMEWMMESKPREHRLLYAARRFAPHGVTAMRSLSFGEGNVKVFARA</sequence>
<organism evidence="2 3">
    <name type="scientific">Ensete ventricosum</name>
    <name type="common">Abyssinian banana</name>
    <name type="synonym">Musa ensete</name>
    <dbReference type="NCBI Taxonomy" id="4639"/>
    <lineage>
        <taxon>Eukaryota</taxon>
        <taxon>Viridiplantae</taxon>
        <taxon>Streptophyta</taxon>
        <taxon>Embryophyta</taxon>
        <taxon>Tracheophyta</taxon>
        <taxon>Spermatophyta</taxon>
        <taxon>Magnoliopsida</taxon>
        <taxon>Liliopsida</taxon>
        <taxon>Zingiberales</taxon>
        <taxon>Musaceae</taxon>
        <taxon>Ensete</taxon>
    </lineage>
</organism>
<accession>A0A426YI45</accession>
<protein>
    <submittedName>
        <fullName evidence="2">Uncharacterized protein</fullName>
    </submittedName>
</protein>
<name>A0A426YI45_ENSVE</name>